<gene>
    <name evidence="2" type="ORF">TrCOL_g4132</name>
</gene>
<comment type="caution">
    <text evidence="2">The sequence shown here is derived from an EMBL/GenBank/DDBJ whole genome shotgun (WGS) entry which is preliminary data.</text>
</comment>
<accession>A0A9W7GEU6</accession>
<dbReference type="OrthoDB" id="439808at2759"/>
<dbReference type="CDD" id="cd00590">
    <property type="entry name" value="RRM_SF"/>
    <property type="match status" value="1"/>
</dbReference>
<sequence>MTLPSSLHDCTAFMTNLPEFLTDAQLQSSLKASMNAVSAPPLQICRSLDTSSLKYGFIIFQTPDHRDAFVAEHDGKELRDPNSSTFTFNVEKYGEKGPKAAKVPTELIDFVLGTDQRGKPRRTHARHNSPPPNPSSSSSPTHQPLDSYRSQTSKNLPGRISRDDVTRLSLGQPSKVRGRGSRGVPHRLNTSEAAEFQRAAVRGYVKVDGTGWRRGRKGSPLLNTHRQYCDSRCAPQVVMMRGRGGDDMDKVTVDLSPLRVVGGEGRKALEDIVNRAAEEAGMVRCEEEGEGDNEEGGDNELMPSSPDYDFSNDPIWKLPTVLAGGVFEGERGQAQAMCKALVLELGVPKEEARRQGKDGENRGGRTGGGPKNRRDAGARGGGRTKVKKNKRRERGGGRSPEDEIRGFF</sequence>
<feature type="region of interest" description="Disordered" evidence="1">
    <location>
        <begin position="349"/>
        <end position="408"/>
    </location>
</feature>
<feature type="region of interest" description="Disordered" evidence="1">
    <location>
        <begin position="112"/>
        <end position="190"/>
    </location>
</feature>
<reference evidence="3" key="1">
    <citation type="journal article" date="2023" name="Commun. Biol.">
        <title>Genome analysis of Parmales, the sister group of diatoms, reveals the evolutionary specialization of diatoms from phago-mixotrophs to photoautotrophs.</title>
        <authorList>
            <person name="Ban H."/>
            <person name="Sato S."/>
            <person name="Yoshikawa S."/>
            <person name="Yamada K."/>
            <person name="Nakamura Y."/>
            <person name="Ichinomiya M."/>
            <person name="Sato N."/>
            <person name="Blanc-Mathieu R."/>
            <person name="Endo H."/>
            <person name="Kuwata A."/>
            <person name="Ogata H."/>
        </authorList>
    </citation>
    <scope>NUCLEOTIDE SEQUENCE [LARGE SCALE GENOMIC DNA]</scope>
</reference>
<evidence type="ECO:0000256" key="1">
    <source>
        <dbReference type="SAM" id="MobiDB-lite"/>
    </source>
</evidence>
<organism evidence="2 3">
    <name type="scientific">Triparma columacea</name>
    <dbReference type="NCBI Taxonomy" id="722753"/>
    <lineage>
        <taxon>Eukaryota</taxon>
        <taxon>Sar</taxon>
        <taxon>Stramenopiles</taxon>
        <taxon>Ochrophyta</taxon>
        <taxon>Bolidophyceae</taxon>
        <taxon>Parmales</taxon>
        <taxon>Triparmaceae</taxon>
        <taxon>Triparma</taxon>
    </lineage>
</organism>
<feature type="compositionally biased region" description="Basic and acidic residues" evidence="1">
    <location>
        <begin position="349"/>
        <end position="363"/>
    </location>
</feature>
<dbReference type="Proteomes" id="UP001165065">
    <property type="component" value="Unassembled WGS sequence"/>
</dbReference>
<dbReference type="AlphaFoldDB" id="A0A9W7GEU6"/>
<name>A0A9W7GEU6_9STRA</name>
<proteinExistence type="predicted"/>
<evidence type="ECO:0000313" key="2">
    <source>
        <dbReference type="EMBL" id="GMI42246.1"/>
    </source>
</evidence>
<feature type="region of interest" description="Disordered" evidence="1">
    <location>
        <begin position="285"/>
        <end position="307"/>
    </location>
</feature>
<feature type="compositionally biased region" description="Basic residues" evidence="1">
    <location>
        <begin position="382"/>
        <end position="393"/>
    </location>
</feature>
<keyword evidence="3" id="KW-1185">Reference proteome</keyword>
<evidence type="ECO:0008006" key="4">
    <source>
        <dbReference type="Google" id="ProtNLM"/>
    </source>
</evidence>
<feature type="compositionally biased region" description="Acidic residues" evidence="1">
    <location>
        <begin position="287"/>
        <end position="298"/>
    </location>
</feature>
<evidence type="ECO:0000313" key="3">
    <source>
        <dbReference type="Proteomes" id="UP001165065"/>
    </source>
</evidence>
<protein>
    <recommendedName>
        <fullName evidence="4">RRM domain-containing protein</fullName>
    </recommendedName>
</protein>
<feature type="compositionally biased region" description="Basic and acidic residues" evidence="1">
    <location>
        <begin position="394"/>
        <end position="408"/>
    </location>
</feature>
<feature type="compositionally biased region" description="Polar residues" evidence="1">
    <location>
        <begin position="141"/>
        <end position="155"/>
    </location>
</feature>
<dbReference type="EMBL" id="BRYA01000168">
    <property type="protein sequence ID" value="GMI42246.1"/>
    <property type="molecule type" value="Genomic_DNA"/>
</dbReference>